<keyword evidence="2" id="KW-1185">Reference proteome</keyword>
<evidence type="ECO:0000313" key="2">
    <source>
        <dbReference type="Proteomes" id="UP000678281"/>
    </source>
</evidence>
<gene>
    <name evidence="1" type="ORF">KD146_06695</name>
</gene>
<dbReference type="EMBL" id="JAGXTP010000001">
    <property type="protein sequence ID" value="MBS3848384.1"/>
    <property type="molecule type" value="Genomic_DNA"/>
</dbReference>
<evidence type="ECO:0000313" key="1">
    <source>
        <dbReference type="EMBL" id="MBS3848384.1"/>
    </source>
</evidence>
<organism evidence="1 2">
    <name type="scientific">Devosia litorisediminis</name>
    <dbReference type="NCBI Taxonomy" id="2829817"/>
    <lineage>
        <taxon>Bacteria</taxon>
        <taxon>Pseudomonadati</taxon>
        <taxon>Pseudomonadota</taxon>
        <taxon>Alphaproteobacteria</taxon>
        <taxon>Hyphomicrobiales</taxon>
        <taxon>Devosiaceae</taxon>
        <taxon>Devosia</taxon>
    </lineage>
</organism>
<dbReference type="Proteomes" id="UP000678281">
    <property type="component" value="Unassembled WGS sequence"/>
</dbReference>
<sequence length="177" mass="17841">MKLTWFGGTTARIHIGGVILVIDAAGAPAQIVASELVSGADCVVENFGAGLEAVDSAQWRPRKAQRPLDEEATEPAVACWQAGPGALLVEAPGEPVLLLIKGPVPELGRWADGAVVVLFGDGEALSGAGQAVLAGRGPRLLALAGDEAALDQAIGALRDVLDGAALLALEAGLAVEI</sequence>
<accession>A0A942E9L5</accession>
<reference evidence="1" key="1">
    <citation type="submission" date="2021-04" db="EMBL/GenBank/DDBJ databases">
        <title>Devosia litorisediminis sp. nov., isolated from a sand dune.</title>
        <authorList>
            <person name="Park S."/>
            <person name="Yoon J.-H."/>
        </authorList>
    </citation>
    <scope>NUCLEOTIDE SEQUENCE</scope>
    <source>
        <strain evidence="1">BSSL-BM10</strain>
    </source>
</reference>
<dbReference type="AlphaFoldDB" id="A0A942E9L5"/>
<proteinExistence type="predicted"/>
<protein>
    <submittedName>
        <fullName evidence="1">Uncharacterized protein</fullName>
    </submittedName>
</protein>
<name>A0A942E9L5_9HYPH</name>
<dbReference type="RefSeq" id="WP_212657935.1">
    <property type="nucleotide sequence ID" value="NZ_JAGXTP010000001.1"/>
</dbReference>
<comment type="caution">
    <text evidence="1">The sequence shown here is derived from an EMBL/GenBank/DDBJ whole genome shotgun (WGS) entry which is preliminary data.</text>
</comment>